<proteinExistence type="predicted"/>
<keyword evidence="3" id="KW-1185">Reference proteome</keyword>
<reference evidence="2 3" key="1">
    <citation type="submission" date="2021-03" db="EMBL/GenBank/DDBJ databases">
        <title>Whole genome shotgun sequence of Actinoplanes toevensis NBRC 105298.</title>
        <authorList>
            <person name="Komaki H."/>
            <person name="Tamura T."/>
        </authorList>
    </citation>
    <scope>NUCLEOTIDE SEQUENCE [LARGE SCALE GENOMIC DNA]</scope>
    <source>
        <strain evidence="2 3">NBRC 105298</strain>
    </source>
</reference>
<keyword evidence="1" id="KW-0812">Transmembrane</keyword>
<feature type="transmembrane region" description="Helical" evidence="1">
    <location>
        <begin position="36"/>
        <end position="55"/>
    </location>
</feature>
<comment type="caution">
    <text evidence="2">The sequence shown here is derived from an EMBL/GenBank/DDBJ whole genome shotgun (WGS) entry which is preliminary data.</text>
</comment>
<keyword evidence="1" id="KW-1133">Transmembrane helix</keyword>
<dbReference type="AlphaFoldDB" id="A0A919WAY6"/>
<accession>A0A919WAY6</accession>
<dbReference type="EMBL" id="BOQN01000128">
    <property type="protein sequence ID" value="GIM96752.1"/>
    <property type="molecule type" value="Genomic_DNA"/>
</dbReference>
<name>A0A919WAY6_9ACTN</name>
<dbReference type="RefSeq" id="WP_213012427.1">
    <property type="nucleotide sequence ID" value="NZ_BOQN01000128.1"/>
</dbReference>
<sequence>MIGYLLGAVAVAWGATLAVLDQPTASGRSHNRLCMALLTGGAVVTIAGGVAAAVYL</sequence>
<evidence type="ECO:0000313" key="2">
    <source>
        <dbReference type="EMBL" id="GIM96752.1"/>
    </source>
</evidence>
<gene>
    <name evidence="2" type="ORF">Ato02nite_085450</name>
</gene>
<keyword evidence="1" id="KW-0472">Membrane</keyword>
<evidence type="ECO:0000313" key="3">
    <source>
        <dbReference type="Proteomes" id="UP000677082"/>
    </source>
</evidence>
<evidence type="ECO:0000256" key="1">
    <source>
        <dbReference type="SAM" id="Phobius"/>
    </source>
</evidence>
<dbReference type="Proteomes" id="UP000677082">
    <property type="component" value="Unassembled WGS sequence"/>
</dbReference>
<organism evidence="2 3">
    <name type="scientific">Paractinoplanes toevensis</name>
    <dbReference type="NCBI Taxonomy" id="571911"/>
    <lineage>
        <taxon>Bacteria</taxon>
        <taxon>Bacillati</taxon>
        <taxon>Actinomycetota</taxon>
        <taxon>Actinomycetes</taxon>
        <taxon>Micromonosporales</taxon>
        <taxon>Micromonosporaceae</taxon>
        <taxon>Paractinoplanes</taxon>
    </lineage>
</organism>
<protein>
    <submittedName>
        <fullName evidence="2">Uncharacterized protein</fullName>
    </submittedName>
</protein>